<evidence type="ECO:0000256" key="5">
    <source>
        <dbReference type="ARBA" id="ARBA00023077"/>
    </source>
</evidence>
<protein>
    <submittedName>
        <fullName evidence="13">Iron complex outermembrane receptor protein</fullName>
    </submittedName>
    <submittedName>
        <fullName evidence="14">TonB-dependent receptor</fullName>
    </submittedName>
</protein>
<dbReference type="InterPro" id="IPR037066">
    <property type="entry name" value="Plug_dom_sf"/>
</dbReference>
<evidence type="ECO:0000259" key="11">
    <source>
        <dbReference type="Pfam" id="PF00593"/>
    </source>
</evidence>
<keyword evidence="7 8" id="KW-0998">Cell outer membrane</keyword>
<keyword evidence="6 8" id="KW-0472">Membrane</keyword>
<feature type="compositionally biased region" description="Low complexity" evidence="10">
    <location>
        <begin position="57"/>
        <end position="75"/>
    </location>
</feature>
<dbReference type="InterPro" id="IPR036942">
    <property type="entry name" value="Beta-barrel_TonB_sf"/>
</dbReference>
<evidence type="ECO:0000259" key="12">
    <source>
        <dbReference type="Pfam" id="PF07715"/>
    </source>
</evidence>
<keyword evidence="3 8" id="KW-1134">Transmembrane beta strand</keyword>
<name>A0A2T5GRU9_9SPHN</name>
<reference evidence="14 16" key="2">
    <citation type="submission" date="2019-09" db="EMBL/GenBank/DDBJ databases">
        <authorList>
            <person name="Dittami M. S."/>
        </authorList>
    </citation>
    <scope>NUCLEOTIDE SEQUENCE [LARGE SCALE GENOMIC DNA]</scope>
    <source>
        <strain evidence="14">SPHINGO391</strain>
    </source>
</reference>
<dbReference type="GO" id="GO:0009279">
    <property type="term" value="C:cell outer membrane"/>
    <property type="evidence" value="ECO:0007669"/>
    <property type="project" value="UniProtKB-SubCell"/>
</dbReference>
<feature type="region of interest" description="Disordered" evidence="10">
    <location>
        <begin position="57"/>
        <end position="78"/>
    </location>
</feature>
<dbReference type="PANTHER" id="PTHR47234">
    <property type="match status" value="1"/>
</dbReference>
<dbReference type="InterPro" id="IPR000531">
    <property type="entry name" value="Beta-barrel_TonB"/>
</dbReference>
<keyword evidence="2 8" id="KW-0813">Transport</keyword>
<sequence length="1032" mass="109047">MAEVNSAVDRQSGNCGLKRGIRLVTTSRFTSRALLLAAATPLALVLSMAPGYAQDAAPAAGSPATAAPQTPASADESGQDIVVTGSIIRGTDLGISPTTTLTTENLDARGITTVQAGIQALSSNNGPALTNSFTANGAFAAGASSVSLRGLSTNSTLVLFDGLRAAYYPLSDDGSRNFVDLNTIPDDVVERIDVLRDGASSSYGADAIAGVVNVITKRKFTGISGRAEAGISQDGVNANQRLTLTAGTGDLDEKGYNAYISGFYYRTEGVYQRDLPAPFNSDNLTGLCSSRTGSQQCGPNNISNAIQPDGTLNGFAIGTANYYVRPANAANTVSTGRYQLLNPAAGCLNGTPYNPTAAQLAANVTAPTTVCQVDNTNKYDMVTPNNERFGGSARFTAKVGDNSEAYLMVNFQQSSSNYTGRPAVIRGNAPAGILFPQFSTSQAATPALAAGSSILALPVYVCAARVNCTAANGTLNPNNPFAAQNQVARLVGALPDTVTQNATRSRVYRAAFGMKGTVLDDVEYDFNATAMHTDLRIKTNGYVYIQHLLDVIADGSYNFVNPGLNTQAVRDYLSPENITDTTSDLYQAQLTLQKSLATLPGGDLRLAVGGSIFYEAVDAPSANDDYNGATQRYFTLNAFGTKGNRTVSSAFAEINAPILSVLTLNGSGRYDHYSTGQSNFSPKVGAIFTPVREVTVRGTYSRGFRIPSFGEANALPTTGYVTQSVNAIPNAFLAQYGAGCSQATPNGCPAYITAYSIGQTTLASPNLKPEKSRSFTGGVKFDPVRNVSFTVDYYNIKKTGAITTANNAPAIAAYYAGQAIPTGFEVIADAVDVNNPNARPKIAFVRSQLINADTINSSGIDFGINGAYDFGPVKWTSNLNASYILELSTTVDGVKQRYEGTLGNFNLTAGSGTFEWKGNWLNTFDFGDFALSTTVNYTSGYDLSATDQGDAYKDCGQAQVYTDCHVKKYITVDANVNFKVTDQFSFYVNALNILNDLPPVDTVTYGAYLYNAIQGGDGIFGRQFRAGAKFKF</sequence>
<dbReference type="PANTHER" id="PTHR47234:SF1">
    <property type="entry name" value="TONB-DEPENDENT RECEPTOR"/>
    <property type="match status" value="1"/>
</dbReference>
<reference evidence="13 15" key="1">
    <citation type="submission" date="2018-04" db="EMBL/GenBank/DDBJ databases">
        <title>Genomic Encyclopedia of Type Strains, Phase III (KMG-III): the genomes of soil and plant-associated and newly described type strains.</title>
        <authorList>
            <person name="Whitman W."/>
        </authorList>
    </citation>
    <scope>NUCLEOTIDE SEQUENCE [LARGE SCALE GENOMIC DNA]</scope>
    <source>
        <strain evidence="13 15">MA101b</strain>
    </source>
</reference>
<dbReference type="Gene3D" id="2.40.170.20">
    <property type="entry name" value="TonB-dependent receptor, beta-barrel domain"/>
    <property type="match status" value="1"/>
</dbReference>
<dbReference type="InterPro" id="IPR039426">
    <property type="entry name" value="TonB-dep_rcpt-like"/>
</dbReference>
<evidence type="ECO:0000256" key="7">
    <source>
        <dbReference type="ARBA" id="ARBA00023237"/>
    </source>
</evidence>
<keyword evidence="5 9" id="KW-0798">TonB box</keyword>
<dbReference type="InterPro" id="IPR012910">
    <property type="entry name" value="Plug_dom"/>
</dbReference>
<organism evidence="13 15">
    <name type="scientific">Sphingomonas aurantiaca</name>
    <dbReference type="NCBI Taxonomy" id="185949"/>
    <lineage>
        <taxon>Bacteria</taxon>
        <taxon>Pseudomonadati</taxon>
        <taxon>Pseudomonadota</taxon>
        <taxon>Alphaproteobacteria</taxon>
        <taxon>Sphingomonadales</taxon>
        <taxon>Sphingomonadaceae</taxon>
        <taxon>Sphingomonas</taxon>
    </lineage>
</organism>
<dbReference type="Gene3D" id="2.170.130.10">
    <property type="entry name" value="TonB-dependent receptor, plug domain"/>
    <property type="match status" value="1"/>
</dbReference>
<keyword evidence="13" id="KW-0675">Receptor</keyword>
<dbReference type="Pfam" id="PF07715">
    <property type="entry name" value="Plug"/>
    <property type="match status" value="1"/>
</dbReference>
<dbReference type="Proteomes" id="UP000326857">
    <property type="component" value="Unassembled WGS sequence"/>
</dbReference>
<accession>A0A2T5GRU9</accession>
<gene>
    <name evidence="13" type="ORF">C8J26_0319</name>
    <name evidence="14" type="ORF">SPHINGO391_350025</name>
</gene>
<feature type="domain" description="TonB-dependent receptor-like beta-barrel" evidence="11">
    <location>
        <begin position="503"/>
        <end position="993"/>
    </location>
</feature>
<evidence type="ECO:0000256" key="10">
    <source>
        <dbReference type="SAM" id="MobiDB-lite"/>
    </source>
</evidence>
<dbReference type="Proteomes" id="UP000244189">
    <property type="component" value="Unassembled WGS sequence"/>
</dbReference>
<feature type="domain" description="TonB-dependent receptor plug" evidence="12">
    <location>
        <begin position="97"/>
        <end position="211"/>
    </location>
</feature>
<evidence type="ECO:0000313" key="14">
    <source>
        <dbReference type="EMBL" id="VVT00267.1"/>
    </source>
</evidence>
<dbReference type="SUPFAM" id="SSF56935">
    <property type="entry name" value="Porins"/>
    <property type="match status" value="1"/>
</dbReference>
<dbReference type="AlphaFoldDB" id="A0A2T5GRU9"/>
<evidence type="ECO:0000256" key="2">
    <source>
        <dbReference type="ARBA" id="ARBA00022448"/>
    </source>
</evidence>
<comment type="similarity">
    <text evidence="8 9">Belongs to the TonB-dependent receptor family.</text>
</comment>
<dbReference type="EMBL" id="QAOG01000001">
    <property type="protein sequence ID" value="PTQ62046.1"/>
    <property type="molecule type" value="Genomic_DNA"/>
</dbReference>
<dbReference type="PROSITE" id="PS52016">
    <property type="entry name" value="TONB_DEPENDENT_REC_3"/>
    <property type="match status" value="1"/>
</dbReference>
<evidence type="ECO:0000313" key="15">
    <source>
        <dbReference type="Proteomes" id="UP000244189"/>
    </source>
</evidence>
<evidence type="ECO:0000256" key="6">
    <source>
        <dbReference type="ARBA" id="ARBA00023136"/>
    </source>
</evidence>
<dbReference type="EMBL" id="CABVLI010000029">
    <property type="protein sequence ID" value="VVT00267.1"/>
    <property type="molecule type" value="Genomic_DNA"/>
</dbReference>
<evidence type="ECO:0000256" key="9">
    <source>
        <dbReference type="RuleBase" id="RU003357"/>
    </source>
</evidence>
<evidence type="ECO:0000256" key="4">
    <source>
        <dbReference type="ARBA" id="ARBA00022692"/>
    </source>
</evidence>
<accession>A0A5E7Y170</accession>
<comment type="subcellular location">
    <subcellularLocation>
        <location evidence="1 8">Cell outer membrane</location>
        <topology evidence="1 8">Multi-pass membrane protein</topology>
    </subcellularLocation>
</comment>
<keyword evidence="4 8" id="KW-0812">Transmembrane</keyword>
<proteinExistence type="inferred from homology"/>
<evidence type="ECO:0000313" key="13">
    <source>
        <dbReference type="EMBL" id="PTQ62046.1"/>
    </source>
</evidence>
<evidence type="ECO:0000313" key="16">
    <source>
        <dbReference type="Proteomes" id="UP000326857"/>
    </source>
</evidence>
<evidence type="ECO:0000256" key="1">
    <source>
        <dbReference type="ARBA" id="ARBA00004571"/>
    </source>
</evidence>
<evidence type="ECO:0000256" key="3">
    <source>
        <dbReference type="ARBA" id="ARBA00022452"/>
    </source>
</evidence>
<evidence type="ECO:0000256" key="8">
    <source>
        <dbReference type="PROSITE-ProRule" id="PRU01360"/>
    </source>
</evidence>
<dbReference type="Pfam" id="PF00593">
    <property type="entry name" value="TonB_dep_Rec_b-barrel"/>
    <property type="match status" value="1"/>
</dbReference>
<keyword evidence="15" id="KW-1185">Reference proteome</keyword>